<feature type="region of interest" description="Disordered" evidence="1">
    <location>
        <begin position="1"/>
        <end position="21"/>
    </location>
</feature>
<dbReference type="Pfam" id="PF13412">
    <property type="entry name" value="HTH_24"/>
    <property type="match status" value="1"/>
</dbReference>
<proteinExistence type="predicted"/>
<feature type="compositionally biased region" description="Low complexity" evidence="1">
    <location>
        <begin position="107"/>
        <end position="119"/>
    </location>
</feature>
<dbReference type="InterPro" id="IPR036390">
    <property type="entry name" value="WH_DNA-bd_sf"/>
</dbReference>
<gene>
    <name evidence="3" type="ORF">J0X25_12645</name>
</gene>
<feature type="compositionally biased region" description="Acidic residues" evidence="1">
    <location>
        <begin position="60"/>
        <end position="71"/>
    </location>
</feature>
<dbReference type="SUPFAM" id="SSF46785">
    <property type="entry name" value="Winged helix' DNA-binding domain"/>
    <property type="match status" value="1"/>
</dbReference>
<dbReference type="CDD" id="cd00093">
    <property type="entry name" value="HTH_XRE"/>
    <property type="match status" value="1"/>
</dbReference>
<dbReference type="EMBL" id="CP071462">
    <property type="protein sequence ID" value="QSW98246.1"/>
    <property type="molecule type" value="Genomic_DNA"/>
</dbReference>
<protein>
    <submittedName>
        <fullName evidence="3">Winged helix-turn-helix domain-containing protein</fullName>
    </submittedName>
</protein>
<dbReference type="PROSITE" id="PS50943">
    <property type="entry name" value="HTH_CROC1"/>
    <property type="match status" value="1"/>
</dbReference>
<feature type="domain" description="HTH cro/C1-type" evidence="2">
    <location>
        <begin position="149"/>
        <end position="176"/>
    </location>
</feature>
<dbReference type="AlphaFoldDB" id="A0A8A2VAV1"/>
<name>A0A8A2VAV1_9EURY</name>
<feature type="region of interest" description="Disordered" evidence="1">
    <location>
        <begin position="199"/>
        <end position="249"/>
    </location>
</feature>
<sequence length="337" mass="36006">MANGGTEATRRTGGEQDAPRAIIHKQILDHADENPAAAMEAIADAVSGATTATVERVLEEYGDPAADESDGEVAAASDTEPSPAAAVLATPDGQPATDGGATSELAEPIVTESSTTEEPVTTDRDEETEPRSESGLDRSELTEKQRETLREVYERPDATQAELADRLGVSSPTISQRVNSIDGFDWSDRHALVASLFETDGDEREDGGMTHTNDTDPASSGGDADERTNAESNADQSDEDAADVSAHDRRLTELAERIDELTQQVATVERELTALERPEVARESDPSVLADPELAHKIIHACMRSDRITEEEELRLLRDVTAASAVAEPDTSQSDST</sequence>
<feature type="region of interest" description="Disordered" evidence="1">
    <location>
        <begin position="55"/>
        <end position="174"/>
    </location>
</feature>
<evidence type="ECO:0000256" key="1">
    <source>
        <dbReference type="SAM" id="MobiDB-lite"/>
    </source>
</evidence>
<dbReference type="Proteomes" id="UP000663203">
    <property type="component" value="Chromosome"/>
</dbReference>
<evidence type="ECO:0000313" key="3">
    <source>
        <dbReference type="EMBL" id="QSW98246.1"/>
    </source>
</evidence>
<dbReference type="KEGG" id="hakz:J0X25_12645"/>
<accession>A0A8A2VAV1</accession>
<dbReference type="Gene3D" id="1.10.10.10">
    <property type="entry name" value="Winged helix-like DNA-binding domain superfamily/Winged helix DNA-binding domain"/>
    <property type="match status" value="1"/>
</dbReference>
<evidence type="ECO:0000313" key="4">
    <source>
        <dbReference type="Proteomes" id="UP000663203"/>
    </source>
</evidence>
<evidence type="ECO:0000259" key="2">
    <source>
        <dbReference type="PROSITE" id="PS50943"/>
    </source>
</evidence>
<feature type="compositionally biased region" description="Basic and acidic residues" evidence="1">
    <location>
        <begin position="129"/>
        <end position="157"/>
    </location>
</feature>
<feature type="compositionally biased region" description="Basic and acidic residues" evidence="1">
    <location>
        <begin position="8"/>
        <end position="18"/>
    </location>
</feature>
<organism evidence="3 4">
    <name type="scientific">Haloterrigena alkaliphila</name>
    <dbReference type="NCBI Taxonomy" id="2816475"/>
    <lineage>
        <taxon>Archaea</taxon>
        <taxon>Methanobacteriati</taxon>
        <taxon>Methanobacteriota</taxon>
        <taxon>Stenosarchaea group</taxon>
        <taxon>Halobacteria</taxon>
        <taxon>Halobacteriales</taxon>
        <taxon>Natrialbaceae</taxon>
        <taxon>Haloterrigena</taxon>
    </lineage>
</organism>
<dbReference type="InterPro" id="IPR001387">
    <property type="entry name" value="Cro/C1-type_HTH"/>
</dbReference>
<dbReference type="GeneID" id="63188168"/>
<reference evidence="3 4" key="1">
    <citation type="submission" date="2021-03" db="EMBL/GenBank/DDBJ databases">
        <title>Haloterrigena longa sp. nov. and Haloterrigena limicola sp. nov., extremely halophilic archaea isolated from a salt lake.</title>
        <authorList>
            <person name="Henglin C."/>
        </authorList>
    </citation>
    <scope>NUCLEOTIDE SEQUENCE [LARGE SCALE GENOMIC DNA]</scope>
    <source>
        <strain evidence="3 4">KZCA68</strain>
    </source>
</reference>
<dbReference type="RefSeq" id="WP_207287856.1">
    <property type="nucleotide sequence ID" value="NZ_CP071462.1"/>
</dbReference>
<dbReference type="InterPro" id="IPR036388">
    <property type="entry name" value="WH-like_DNA-bd_sf"/>
</dbReference>
<keyword evidence="4" id="KW-1185">Reference proteome</keyword>